<dbReference type="Pfam" id="PF03080">
    <property type="entry name" value="Neprosin"/>
    <property type="match status" value="1"/>
</dbReference>
<dbReference type="AlphaFoldDB" id="A0A565C498"/>
<gene>
    <name evidence="3" type="ORF">ANE_LOCUS18879</name>
</gene>
<dbReference type="PROSITE" id="PS52045">
    <property type="entry name" value="NEPROSIN_PEP_CD"/>
    <property type="match status" value="1"/>
</dbReference>
<feature type="domain" description="Neprosin PEP catalytic" evidence="2">
    <location>
        <begin position="130"/>
        <end position="389"/>
    </location>
</feature>
<dbReference type="PANTHER" id="PTHR31589:SF198">
    <property type="entry name" value="NEP-INTERACTING PROTEIN 1"/>
    <property type="match status" value="1"/>
</dbReference>
<dbReference type="InterPro" id="IPR004314">
    <property type="entry name" value="Neprosin"/>
</dbReference>
<dbReference type="Proteomes" id="UP000489600">
    <property type="component" value="Unassembled WGS sequence"/>
</dbReference>
<protein>
    <recommendedName>
        <fullName evidence="2">Neprosin PEP catalytic domain-containing protein</fullName>
    </recommendedName>
</protein>
<keyword evidence="1" id="KW-0732">Signal</keyword>
<name>A0A565C498_9BRAS</name>
<dbReference type="PANTHER" id="PTHR31589">
    <property type="entry name" value="PROTEIN, PUTATIVE (DUF239)-RELATED-RELATED"/>
    <property type="match status" value="1"/>
</dbReference>
<feature type="signal peptide" evidence="1">
    <location>
        <begin position="1"/>
        <end position="23"/>
    </location>
</feature>
<accession>A0A565C498</accession>
<dbReference type="Pfam" id="PF14365">
    <property type="entry name" value="Neprosin_AP"/>
    <property type="match status" value="1"/>
</dbReference>
<evidence type="ECO:0000313" key="4">
    <source>
        <dbReference type="Proteomes" id="UP000489600"/>
    </source>
</evidence>
<sequence length="389" mass="44924">MISRMMTRFVLIILFIAAEITRSKFNDIRDAEINRLLKKLNKPALKSIKLIKFSPDEDIIDCVHMKNHPIYDHPLFKNHTIQMRPSSYPKEWNNKSSDTEKQNTVIQLWTINGKCPKNSIPIRRTKREDILRVGSIERYMKKDSNNIPQSKPTYSTNDNVTHEPYVQTPREFSLAQIWLLAGPNNSQLNSIEFGWQVYEGKYGDANPRYFVYWTKDGYNETGCYNLECDGFVPVNQEFALGAAVHAVSTLGGQQAQFSTTIWKDPHSGHWWLRVNNHIIVGYWPSTLFNHLENSATEVQWGGEIIYPKNSLLHTTTQMGSGNYAQEGWKKASYFRNLEIVDDNNILRPPTGTAYLYMTKENCYNVVSGSHDVWGLYFYYGGPGRNRNCI</sequence>
<dbReference type="EMBL" id="CABITT030000006">
    <property type="protein sequence ID" value="VVB08435.1"/>
    <property type="molecule type" value="Genomic_DNA"/>
</dbReference>
<comment type="caution">
    <text evidence="3">The sequence shown here is derived from an EMBL/GenBank/DDBJ whole genome shotgun (WGS) entry which is preliminary data.</text>
</comment>
<dbReference type="InterPro" id="IPR053168">
    <property type="entry name" value="Glutamic_endopeptidase"/>
</dbReference>
<proteinExistence type="predicted"/>
<dbReference type="InterPro" id="IPR025521">
    <property type="entry name" value="Neprosin_propep"/>
</dbReference>
<feature type="chain" id="PRO_5021754596" description="Neprosin PEP catalytic domain-containing protein" evidence="1">
    <location>
        <begin position="24"/>
        <end position="389"/>
    </location>
</feature>
<organism evidence="3 4">
    <name type="scientific">Arabis nemorensis</name>
    <dbReference type="NCBI Taxonomy" id="586526"/>
    <lineage>
        <taxon>Eukaryota</taxon>
        <taxon>Viridiplantae</taxon>
        <taxon>Streptophyta</taxon>
        <taxon>Embryophyta</taxon>
        <taxon>Tracheophyta</taxon>
        <taxon>Spermatophyta</taxon>
        <taxon>Magnoliopsida</taxon>
        <taxon>eudicotyledons</taxon>
        <taxon>Gunneridae</taxon>
        <taxon>Pentapetalae</taxon>
        <taxon>rosids</taxon>
        <taxon>malvids</taxon>
        <taxon>Brassicales</taxon>
        <taxon>Brassicaceae</taxon>
        <taxon>Arabideae</taxon>
        <taxon>Arabis</taxon>
    </lineage>
</organism>
<reference evidence="3" key="1">
    <citation type="submission" date="2019-07" db="EMBL/GenBank/DDBJ databases">
        <authorList>
            <person name="Dittberner H."/>
        </authorList>
    </citation>
    <scope>NUCLEOTIDE SEQUENCE [LARGE SCALE GENOMIC DNA]</scope>
</reference>
<evidence type="ECO:0000313" key="3">
    <source>
        <dbReference type="EMBL" id="VVB08435.1"/>
    </source>
</evidence>
<dbReference type="Gene3D" id="3.90.1320.10">
    <property type="entry name" value="Outer-capsid protein sigma 3, large lobe"/>
    <property type="match status" value="1"/>
</dbReference>
<evidence type="ECO:0000256" key="1">
    <source>
        <dbReference type="SAM" id="SignalP"/>
    </source>
</evidence>
<keyword evidence="4" id="KW-1185">Reference proteome</keyword>
<evidence type="ECO:0000259" key="2">
    <source>
        <dbReference type="PROSITE" id="PS52045"/>
    </source>
</evidence>
<dbReference type="OrthoDB" id="1858978at2759"/>